<dbReference type="Gene3D" id="3.30.40.10">
    <property type="entry name" value="Zinc/RING finger domain, C3HC4 (zinc finger)"/>
    <property type="match status" value="1"/>
</dbReference>
<reference evidence="6 7" key="1">
    <citation type="submission" date="2014-04" db="EMBL/GenBank/DDBJ databases">
        <authorList>
            <consortium name="DOE Joint Genome Institute"/>
            <person name="Kuo A."/>
            <person name="Kohler A."/>
            <person name="Nagy L.G."/>
            <person name="Floudas D."/>
            <person name="Copeland A."/>
            <person name="Barry K.W."/>
            <person name="Cichocki N."/>
            <person name="Veneault-Fourrey C."/>
            <person name="LaButti K."/>
            <person name="Lindquist E.A."/>
            <person name="Lipzen A."/>
            <person name="Lundell T."/>
            <person name="Morin E."/>
            <person name="Murat C."/>
            <person name="Sun H."/>
            <person name="Tunlid A."/>
            <person name="Henrissat B."/>
            <person name="Grigoriev I.V."/>
            <person name="Hibbett D.S."/>
            <person name="Martin F."/>
            <person name="Nordberg H.P."/>
            <person name="Cantor M.N."/>
            <person name="Hua S.X."/>
        </authorList>
    </citation>
    <scope>NUCLEOTIDE SEQUENCE [LARGE SCALE GENOMIC DNA]</scope>
    <source>
        <strain evidence="6 7">LaAM-08-1</strain>
    </source>
</reference>
<dbReference type="EMBL" id="KN838827">
    <property type="protein sequence ID" value="KIJ93753.1"/>
    <property type="molecule type" value="Genomic_DNA"/>
</dbReference>
<feature type="compositionally biased region" description="Acidic residues" evidence="4">
    <location>
        <begin position="1"/>
        <end position="10"/>
    </location>
</feature>
<sequence>SLSPESEEETTGPTKPLTINSPLNPTTPPPSLPVSLPNSPFNLKCLCGLKGDGNISYNQEAGVAIQCSDCGDWSHLACQRDGRASDLPEKELFICDFCDLSTLLPRPVDSRRSLRNRIDFNYQRSGCGALARHGDYWYPVRLIQPNEKRTIWEVRWWRYCEFSSTGVEPNSVTSVELKSIVDALWNDRTGRRKIRLGKWKHACEAPTIEDMLSDPSSLQYTSEVHEVMQSSIPLLKKLLNSPETQSSETVPAKKWLESKKKNIRKSLVPFAGDLTFPERAKIANWFEKHVADQDPKWRKEWLGLLPIAHAHTIYIASQLKVDCSGAVEGAGELEISIQRAWQKQMGTSPSPWSEVDVDLRCLEHLEEQMFERSALAGITGNYQWGLDNGDHQACWDPYAGLPNHWNHGD</sequence>
<feature type="region of interest" description="Disordered" evidence="4">
    <location>
        <begin position="1"/>
        <end position="34"/>
    </location>
</feature>
<keyword evidence="1" id="KW-0479">Metal-binding</keyword>
<dbReference type="Proteomes" id="UP000054477">
    <property type="component" value="Unassembled WGS sequence"/>
</dbReference>
<gene>
    <name evidence="6" type="ORF">K443DRAFT_51257</name>
</gene>
<organism evidence="6 7">
    <name type="scientific">Laccaria amethystina LaAM-08-1</name>
    <dbReference type="NCBI Taxonomy" id="1095629"/>
    <lineage>
        <taxon>Eukaryota</taxon>
        <taxon>Fungi</taxon>
        <taxon>Dikarya</taxon>
        <taxon>Basidiomycota</taxon>
        <taxon>Agaricomycotina</taxon>
        <taxon>Agaricomycetes</taxon>
        <taxon>Agaricomycetidae</taxon>
        <taxon>Agaricales</taxon>
        <taxon>Agaricineae</taxon>
        <taxon>Hydnangiaceae</taxon>
        <taxon>Laccaria</taxon>
    </lineage>
</organism>
<evidence type="ECO:0000259" key="5">
    <source>
        <dbReference type="SMART" id="SM00249"/>
    </source>
</evidence>
<feature type="non-terminal residue" evidence="6">
    <location>
        <position position="1"/>
    </location>
</feature>
<evidence type="ECO:0000313" key="6">
    <source>
        <dbReference type="EMBL" id="KIJ93753.1"/>
    </source>
</evidence>
<protein>
    <recommendedName>
        <fullName evidence="5">Zinc finger PHD-type domain-containing protein</fullName>
    </recommendedName>
</protein>
<dbReference type="HOGENOM" id="CLU_673631_0_0_1"/>
<dbReference type="InterPro" id="IPR001965">
    <property type="entry name" value="Znf_PHD"/>
</dbReference>
<evidence type="ECO:0000313" key="7">
    <source>
        <dbReference type="Proteomes" id="UP000054477"/>
    </source>
</evidence>
<accession>A0A0C9WXV2</accession>
<dbReference type="GO" id="GO:0008270">
    <property type="term" value="F:zinc ion binding"/>
    <property type="evidence" value="ECO:0007669"/>
    <property type="project" value="UniProtKB-KW"/>
</dbReference>
<dbReference type="InterPro" id="IPR011011">
    <property type="entry name" value="Znf_FYVE_PHD"/>
</dbReference>
<keyword evidence="3" id="KW-0862">Zinc</keyword>
<feature type="non-terminal residue" evidence="6">
    <location>
        <position position="409"/>
    </location>
</feature>
<evidence type="ECO:0000256" key="1">
    <source>
        <dbReference type="ARBA" id="ARBA00022723"/>
    </source>
</evidence>
<dbReference type="InterPro" id="IPR013083">
    <property type="entry name" value="Znf_RING/FYVE/PHD"/>
</dbReference>
<keyword evidence="2" id="KW-0863">Zinc-finger</keyword>
<proteinExistence type="predicted"/>
<evidence type="ECO:0000256" key="2">
    <source>
        <dbReference type="ARBA" id="ARBA00022771"/>
    </source>
</evidence>
<dbReference type="SUPFAM" id="SSF57903">
    <property type="entry name" value="FYVE/PHD zinc finger"/>
    <property type="match status" value="1"/>
</dbReference>
<evidence type="ECO:0000256" key="4">
    <source>
        <dbReference type="SAM" id="MobiDB-lite"/>
    </source>
</evidence>
<name>A0A0C9WXV2_9AGAR</name>
<reference evidence="7" key="2">
    <citation type="submission" date="2015-01" db="EMBL/GenBank/DDBJ databases">
        <title>Evolutionary Origins and Diversification of the Mycorrhizal Mutualists.</title>
        <authorList>
            <consortium name="DOE Joint Genome Institute"/>
            <consortium name="Mycorrhizal Genomics Consortium"/>
            <person name="Kohler A."/>
            <person name="Kuo A."/>
            <person name="Nagy L.G."/>
            <person name="Floudas D."/>
            <person name="Copeland A."/>
            <person name="Barry K.W."/>
            <person name="Cichocki N."/>
            <person name="Veneault-Fourrey C."/>
            <person name="LaButti K."/>
            <person name="Lindquist E.A."/>
            <person name="Lipzen A."/>
            <person name="Lundell T."/>
            <person name="Morin E."/>
            <person name="Murat C."/>
            <person name="Riley R."/>
            <person name="Ohm R."/>
            <person name="Sun H."/>
            <person name="Tunlid A."/>
            <person name="Henrissat B."/>
            <person name="Grigoriev I.V."/>
            <person name="Hibbett D.S."/>
            <person name="Martin F."/>
        </authorList>
    </citation>
    <scope>NUCLEOTIDE SEQUENCE [LARGE SCALE GENOMIC DNA]</scope>
    <source>
        <strain evidence="7">LaAM-08-1</strain>
    </source>
</reference>
<feature type="compositionally biased region" description="Low complexity" evidence="4">
    <location>
        <begin position="11"/>
        <end position="24"/>
    </location>
</feature>
<dbReference type="OrthoDB" id="3027520at2759"/>
<dbReference type="STRING" id="1095629.A0A0C9WXV2"/>
<dbReference type="SMART" id="SM00249">
    <property type="entry name" value="PHD"/>
    <property type="match status" value="1"/>
</dbReference>
<evidence type="ECO:0000256" key="3">
    <source>
        <dbReference type="ARBA" id="ARBA00022833"/>
    </source>
</evidence>
<keyword evidence="7" id="KW-1185">Reference proteome</keyword>
<dbReference type="AlphaFoldDB" id="A0A0C9WXV2"/>
<feature type="domain" description="Zinc finger PHD-type" evidence="5">
    <location>
        <begin position="44"/>
        <end position="99"/>
    </location>
</feature>